<name>A0A4E9FAV5_BRUMA</name>
<reference evidence="7" key="1">
    <citation type="journal article" date="2007" name="Science">
        <title>Draft genome of the filarial nematode parasite Brugia malayi.</title>
        <authorList>
            <person name="Ghedin E."/>
            <person name="Wang S."/>
            <person name="Spiro D."/>
            <person name="Caler E."/>
            <person name="Zhao Q."/>
            <person name="Crabtree J."/>
            <person name="Allen J.E."/>
            <person name="Delcher A.L."/>
            <person name="Guiliano D.B."/>
            <person name="Miranda-Saavedra D."/>
            <person name="Angiuoli S.V."/>
            <person name="Creasy T."/>
            <person name="Amedeo P."/>
            <person name="Haas B."/>
            <person name="El-Sayed N.M."/>
            <person name="Wortman J.R."/>
            <person name="Feldblyum T."/>
            <person name="Tallon L."/>
            <person name="Schatz M."/>
            <person name="Shumway M."/>
            <person name="Koo H."/>
            <person name="Salzberg S.L."/>
            <person name="Schobel S."/>
            <person name="Pertea M."/>
            <person name="Pop M."/>
            <person name="White O."/>
            <person name="Barton G.J."/>
            <person name="Carlow C.K."/>
            <person name="Crawford M.J."/>
            <person name="Daub J."/>
            <person name="Dimmic M.W."/>
            <person name="Estes C.F."/>
            <person name="Foster J.M."/>
            <person name="Ganatra M."/>
            <person name="Gregory W.F."/>
            <person name="Johnson N.M."/>
            <person name="Jin J."/>
            <person name="Komuniecki R."/>
            <person name="Korf I."/>
            <person name="Kumar S."/>
            <person name="Laney S."/>
            <person name="Li B.W."/>
            <person name="Li W."/>
            <person name="Lindblom T.H."/>
            <person name="Lustigman S."/>
            <person name="Ma D."/>
            <person name="Maina C.V."/>
            <person name="Martin D.M."/>
            <person name="McCarter J.P."/>
            <person name="McReynolds L."/>
            <person name="Mitreva M."/>
            <person name="Nutman T.B."/>
            <person name="Parkinson J."/>
            <person name="Peregrin-Alvarez J.M."/>
            <person name="Poole C."/>
            <person name="Ren Q."/>
            <person name="Saunders L."/>
            <person name="Sluder A.E."/>
            <person name="Smith K."/>
            <person name="Stanke M."/>
            <person name="Unnasch T.R."/>
            <person name="Ware J."/>
            <person name="Wei A.D."/>
            <person name="Weil G."/>
            <person name="Williams D.J."/>
            <person name="Zhang Y."/>
            <person name="Williams S.A."/>
            <person name="Fraser-Liggett C."/>
            <person name="Slatko B."/>
            <person name="Blaxter M.L."/>
            <person name="Scott A.L."/>
        </authorList>
    </citation>
    <scope>NUCLEOTIDE SEQUENCE</scope>
    <source>
        <strain evidence="7">FR3</strain>
    </source>
</reference>
<evidence type="ECO:0000313" key="7">
    <source>
        <dbReference type="Proteomes" id="UP000006672"/>
    </source>
</evidence>
<dbReference type="Proteomes" id="UP000006672">
    <property type="component" value="Unassembled WGS sequence"/>
</dbReference>
<keyword evidence="2" id="KW-0175">Coiled coil</keyword>
<proteinExistence type="inferred from homology"/>
<dbReference type="CTD" id="66060243"/>
<dbReference type="InterPro" id="IPR036872">
    <property type="entry name" value="CH_dom_sf"/>
</dbReference>
<protein>
    <submittedName>
        <fullName evidence="8">Bm8264, isoform d</fullName>
    </submittedName>
</protein>
<feature type="domain" description="Calponin-homology (CH)" evidence="5">
    <location>
        <begin position="374"/>
        <end position="479"/>
    </location>
</feature>
<dbReference type="OrthoDB" id="10017054at2759"/>
<dbReference type="Gene3D" id="1.10.418.10">
    <property type="entry name" value="Calponin-like domain"/>
    <property type="match status" value="1"/>
</dbReference>
<keyword evidence="7" id="KW-1185">Reference proteome</keyword>
<evidence type="ECO:0000313" key="8">
    <source>
        <dbReference type="WBParaSite" id="Bm8264.1"/>
    </source>
</evidence>
<evidence type="ECO:0000313" key="6">
    <source>
        <dbReference type="EMBL" id="VIO90849.1"/>
    </source>
</evidence>
<dbReference type="AlphaFoldDB" id="A0A4E9FAV5"/>
<accession>A0A5S6PWG3</accession>
<evidence type="ECO:0000256" key="2">
    <source>
        <dbReference type="ARBA" id="ARBA00023054"/>
    </source>
</evidence>
<evidence type="ECO:0000256" key="3">
    <source>
        <dbReference type="ARBA" id="ARBA00061655"/>
    </source>
</evidence>
<dbReference type="KEGG" id="bmy:BM_BM8264"/>
<sequence length="482" mass="54979">MNTSLPTSNATIAKNDCFHLSIAERRLRNRSLSSLLWTPPLYPGYSAKLDKSFKSNFCQQSVWKSTASEIATSSNLLPSNPVTNINCYPSSIQNVIEAPYQFKHPSQQQPAENEDISWNSSKQYTNSKESSGYGSGTSESDLENEQQSKKILQTITASSKTINNNHSFTNTAMSDNYNDIFKQQKVEFAAERATTRTPIRQQRNRQHTLEKNRRRSVPANLRNAFTDEIVRVLEINGVFQYETDADTGIRRPIVREQSINRPESVIQLARKFAEASAAQDKRIYISNQKLLASGQNLLPTTTTTDSSLVTNNSTQKEISSHHHNHSHLLDTFNKKPGGIACLYNDKMSKVNVFKQMDQMHRSSQQQTARSFNPSTVKNALLRWCQIKLENYPVQITNFSSCWADGMAFCALIHRFVPDSFDFDKLNPRNRRENLELAFRVAEQNGIVPLLEVDDMLLMGDRPDWKCIFTYVQSFYKAFKDQL</sequence>
<dbReference type="PROSITE" id="PS50021">
    <property type="entry name" value="CH"/>
    <property type="match status" value="1"/>
</dbReference>
<dbReference type="PANTHER" id="PTHR23167:SF88">
    <property type="entry name" value="CALPONIN-HOMOLOGY (CH) DOMAIN-CONTAINING PROTEIN"/>
    <property type="match status" value="1"/>
</dbReference>
<feature type="compositionally biased region" description="Basic residues" evidence="4">
    <location>
        <begin position="202"/>
        <end position="214"/>
    </location>
</feature>
<reference evidence="8" key="3">
    <citation type="submission" date="2019-12" db="UniProtKB">
        <authorList>
            <consortium name="WormBaseParasite"/>
        </authorList>
    </citation>
    <scope>IDENTIFICATION</scope>
</reference>
<dbReference type="InterPro" id="IPR001715">
    <property type="entry name" value="CH_dom"/>
</dbReference>
<dbReference type="WBParaSite" id="Bm8264.1">
    <property type="protein sequence ID" value="Bm8264.1"/>
    <property type="gene ID" value="WBGene00228525"/>
</dbReference>
<feature type="region of interest" description="Disordered" evidence="4">
    <location>
        <begin position="192"/>
        <end position="214"/>
    </location>
</feature>
<dbReference type="GeneID" id="66060243"/>
<dbReference type="FunFam" id="1.10.418.10:FF:000009">
    <property type="entry name" value="smoothelin isoform X2"/>
    <property type="match status" value="1"/>
</dbReference>
<dbReference type="Pfam" id="PF00307">
    <property type="entry name" value="CH"/>
    <property type="match status" value="1"/>
</dbReference>
<dbReference type="SMART" id="SM00033">
    <property type="entry name" value="CH"/>
    <property type="match status" value="1"/>
</dbReference>
<evidence type="ECO:0000256" key="4">
    <source>
        <dbReference type="SAM" id="MobiDB-lite"/>
    </source>
</evidence>
<dbReference type="InterPro" id="IPR050540">
    <property type="entry name" value="F-actin_Monoox_Mical"/>
</dbReference>
<evidence type="ECO:0000259" key="5">
    <source>
        <dbReference type="PROSITE" id="PS50021"/>
    </source>
</evidence>
<dbReference type="SUPFAM" id="SSF47576">
    <property type="entry name" value="Calponin-homology domain, CH-domain"/>
    <property type="match status" value="1"/>
</dbReference>
<keyword evidence="1" id="KW-0597">Phosphoprotein</keyword>
<reference evidence="6" key="2">
    <citation type="submission" date="2019-04" db="EMBL/GenBank/DDBJ databases">
        <authorList>
            <person name="Howe K."/>
            <person name="Paulini M."/>
            <person name="Williams G."/>
        </authorList>
    </citation>
    <scope>NUCLEOTIDE SEQUENCE [LARGE SCALE GENOMIC DNA]</scope>
    <source>
        <strain evidence="6">FR3</strain>
    </source>
</reference>
<dbReference type="EMBL" id="CAAKNF010000192">
    <property type="protein sequence ID" value="VIO90849.1"/>
    <property type="molecule type" value="Genomic_DNA"/>
</dbReference>
<evidence type="ECO:0000256" key="1">
    <source>
        <dbReference type="ARBA" id="ARBA00022553"/>
    </source>
</evidence>
<organism evidence="6">
    <name type="scientific">Brugia malayi</name>
    <name type="common">Filarial nematode worm</name>
    <dbReference type="NCBI Taxonomy" id="6279"/>
    <lineage>
        <taxon>Eukaryota</taxon>
        <taxon>Metazoa</taxon>
        <taxon>Ecdysozoa</taxon>
        <taxon>Nematoda</taxon>
        <taxon>Chromadorea</taxon>
        <taxon>Rhabditida</taxon>
        <taxon>Spirurina</taxon>
        <taxon>Spiruromorpha</taxon>
        <taxon>Filarioidea</taxon>
        <taxon>Onchocercidae</taxon>
        <taxon>Brugia</taxon>
    </lineage>
</organism>
<gene>
    <name evidence="6 8" type="primary">Bm8264</name>
    <name evidence="6" type="ORF">BM_BM8264</name>
</gene>
<comment type="similarity">
    <text evidence="3">Belongs to the smoothelin family.</text>
</comment>
<dbReference type="PANTHER" id="PTHR23167">
    <property type="entry name" value="CALPONIN HOMOLOGY DOMAIN-CONTAINING PROTEIN DDB_G0272472-RELATED"/>
    <property type="match status" value="1"/>
</dbReference>
<feature type="region of interest" description="Disordered" evidence="4">
    <location>
        <begin position="122"/>
        <end position="148"/>
    </location>
</feature>
<accession>A0A4E9FAV5</accession>
<feature type="compositionally biased region" description="Low complexity" evidence="4">
    <location>
        <begin position="127"/>
        <end position="139"/>
    </location>
</feature>
<dbReference type="RefSeq" id="XP_042932540.1">
    <property type="nucleotide sequence ID" value="XM_043076606.1"/>
</dbReference>